<evidence type="ECO:0000313" key="2">
    <source>
        <dbReference type="Proteomes" id="UP001066276"/>
    </source>
</evidence>
<gene>
    <name evidence="1" type="ORF">NDU88_001372</name>
</gene>
<comment type="caution">
    <text evidence="1">The sequence shown here is derived from an EMBL/GenBank/DDBJ whole genome shotgun (WGS) entry which is preliminary data.</text>
</comment>
<reference evidence="1" key="1">
    <citation type="journal article" date="2022" name="bioRxiv">
        <title>Sequencing and chromosome-scale assembly of the giantPleurodeles waltlgenome.</title>
        <authorList>
            <person name="Brown T."/>
            <person name="Elewa A."/>
            <person name="Iarovenko S."/>
            <person name="Subramanian E."/>
            <person name="Araus A.J."/>
            <person name="Petzold A."/>
            <person name="Susuki M."/>
            <person name="Suzuki K.-i.T."/>
            <person name="Hayashi T."/>
            <person name="Toyoda A."/>
            <person name="Oliveira C."/>
            <person name="Osipova E."/>
            <person name="Leigh N.D."/>
            <person name="Simon A."/>
            <person name="Yun M.H."/>
        </authorList>
    </citation>
    <scope>NUCLEOTIDE SEQUENCE</scope>
    <source>
        <strain evidence="1">20211129_DDA</strain>
        <tissue evidence="1">Liver</tissue>
    </source>
</reference>
<dbReference type="AlphaFoldDB" id="A0AAV7P7R0"/>
<proteinExistence type="predicted"/>
<sequence length="69" mass="7748">MEVLVQECFGSEWLSARACARQRCCRERSNGRVRIERVRFSSPASPVASLLLGRPRSAIFFDARGYGPS</sequence>
<organism evidence="1 2">
    <name type="scientific">Pleurodeles waltl</name>
    <name type="common">Iberian ribbed newt</name>
    <dbReference type="NCBI Taxonomy" id="8319"/>
    <lineage>
        <taxon>Eukaryota</taxon>
        <taxon>Metazoa</taxon>
        <taxon>Chordata</taxon>
        <taxon>Craniata</taxon>
        <taxon>Vertebrata</taxon>
        <taxon>Euteleostomi</taxon>
        <taxon>Amphibia</taxon>
        <taxon>Batrachia</taxon>
        <taxon>Caudata</taxon>
        <taxon>Salamandroidea</taxon>
        <taxon>Salamandridae</taxon>
        <taxon>Pleurodelinae</taxon>
        <taxon>Pleurodeles</taxon>
    </lineage>
</organism>
<name>A0AAV7P7R0_PLEWA</name>
<dbReference type="Proteomes" id="UP001066276">
    <property type="component" value="Chromosome 7"/>
</dbReference>
<accession>A0AAV7P7R0</accession>
<protein>
    <submittedName>
        <fullName evidence="1">Uncharacterized protein</fullName>
    </submittedName>
</protein>
<evidence type="ECO:0000313" key="1">
    <source>
        <dbReference type="EMBL" id="KAJ1122899.1"/>
    </source>
</evidence>
<dbReference type="EMBL" id="JANPWB010000011">
    <property type="protein sequence ID" value="KAJ1122899.1"/>
    <property type="molecule type" value="Genomic_DNA"/>
</dbReference>
<keyword evidence="2" id="KW-1185">Reference proteome</keyword>